<dbReference type="InterPro" id="IPR036134">
    <property type="entry name" value="Crypto/Photolyase_FAD-like_sf"/>
</dbReference>
<feature type="binding site" evidence="8">
    <location>
        <position position="323"/>
    </location>
    <ligand>
        <name>FAD</name>
        <dbReference type="ChEBI" id="CHEBI:57692"/>
    </ligand>
</feature>
<feature type="binding site" evidence="8">
    <location>
        <begin position="283"/>
        <end position="287"/>
    </location>
    <ligand>
        <name>FAD</name>
        <dbReference type="ChEBI" id="CHEBI:57692"/>
    </ligand>
</feature>
<comment type="cofactor">
    <cofactor evidence="1">
        <name>(6R)-5,10-methylene-5,6,7,8-tetrahydrofolate</name>
        <dbReference type="ChEBI" id="CHEBI:15636"/>
    </cofactor>
</comment>
<keyword evidence="5 8" id="KW-0274">FAD</keyword>
<evidence type="ECO:0000256" key="11">
    <source>
        <dbReference type="SAM" id="Phobius"/>
    </source>
</evidence>
<dbReference type="Pfam" id="PF03441">
    <property type="entry name" value="FAD_binding_7"/>
    <property type="match status" value="1"/>
</dbReference>
<feature type="binding site" evidence="8">
    <location>
        <begin position="423"/>
        <end position="425"/>
    </location>
    <ligand>
        <name>FAD</name>
        <dbReference type="ChEBI" id="CHEBI:57692"/>
    </ligand>
</feature>
<evidence type="ECO:0000256" key="9">
    <source>
        <dbReference type="PIRSR" id="PIRSR602081-2"/>
    </source>
</evidence>
<comment type="caution">
    <text evidence="13">The sequence shown here is derived from an EMBL/GenBank/DDBJ whole genome shotgun (WGS) entry which is preliminary data.</text>
</comment>
<protein>
    <recommendedName>
        <fullName evidence="3">Deoxyribodipyrimidine photo-lyase</fullName>
        <ecNumber evidence="2">4.1.99.3</ecNumber>
    </recommendedName>
</protein>
<dbReference type="Gene3D" id="1.25.40.80">
    <property type="match status" value="1"/>
</dbReference>
<dbReference type="GO" id="GO:0003904">
    <property type="term" value="F:deoxyribodipyrimidine photo-lyase activity"/>
    <property type="evidence" value="ECO:0007669"/>
    <property type="project" value="UniProtKB-EC"/>
</dbReference>
<feature type="site" description="Electron transfer via tryptophanyl radical" evidence="9">
    <location>
        <position position="357"/>
    </location>
</feature>
<keyword evidence="4 8" id="KW-0285">Flavoprotein</keyword>
<evidence type="ECO:0000259" key="12">
    <source>
        <dbReference type="PROSITE" id="PS51645"/>
    </source>
</evidence>
<feature type="binding site" evidence="8">
    <location>
        <position position="271"/>
    </location>
    <ligand>
        <name>FAD</name>
        <dbReference type="ChEBI" id="CHEBI:57692"/>
    </ligand>
</feature>
<evidence type="ECO:0000256" key="10">
    <source>
        <dbReference type="RuleBase" id="RU004182"/>
    </source>
</evidence>
<proteinExistence type="inferred from homology"/>
<dbReference type="Gene3D" id="1.10.579.10">
    <property type="entry name" value="DNA Cyclobutane Dipyrimidine Photolyase, subunit A, domain 3"/>
    <property type="match status" value="1"/>
</dbReference>
<dbReference type="InterPro" id="IPR036155">
    <property type="entry name" value="Crypto/Photolyase_N_sf"/>
</dbReference>
<evidence type="ECO:0000256" key="7">
    <source>
        <dbReference type="ARBA" id="ARBA00033999"/>
    </source>
</evidence>
<dbReference type="InterPro" id="IPR006050">
    <property type="entry name" value="DNA_photolyase_N"/>
</dbReference>
<dbReference type="EMBL" id="AESD01000846">
    <property type="protein sequence ID" value="EHJ09791.1"/>
    <property type="molecule type" value="Genomic_DNA"/>
</dbReference>
<comment type="catalytic activity">
    <reaction evidence="7">
        <text>cyclobutadipyrimidine (in DNA) = 2 pyrimidine residues (in DNA).</text>
        <dbReference type="EC" id="4.1.99.3"/>
    </reaction>
</comment>
<keyword evidence="11" id="KW-0472">Membrane</keyword>
<evidence type="ECO:0000256" key="4">
    <source>
        <dbReference type="ARBA" id="ARBA00022630"/>
    </source>
</evidence>
<dbReference type="PANTHER" id="PTHR11455">
    <property type="entry name" value="CRYPTOCHROME"/>
    <property type="match status" value="1"/>
</dbReference>
<evidence type="ECO:0000256" key="6">
    <source>
        <dbReference type="ARBA" id="ARBA00022991"/>
    </source>
</evidence>
<comment type="similarity">
    <text evidence="10">Belongs to the DNA photolyase family.</text>
</comment>
<keyword evidence="11" id="KW-1133">Transmembrane helix</keyword>
<evidence type="ECO:0000313" key="14">
    <source>
        <dbReference type="Proteomes" id="UP000003477"/>
    </source>
</evidence>
<keyword evidence="13" id="KW-0456">Lyase</keyword>
<dbReference type="EC" id="4.1.99.3" evidence="2"/>
<dbReference type="SUPFAM" id="SSF52425">
    <property type="entry name" value="Cryptochrome/photolyase, N-terminal domain"/>
    <property type="match status" value="1"/>
</dbReference>
<keyword evidence="11" id="KW-0812">Transmembrane</keyword>
<dbReference type="PROSITE" id="PS00691">
    <property type="entry name" value="DNA_PHOTOLYASES_1_2"/>
    <property type="match status" value="1"/>
</dbReference>
<name>G5JDE4_CROWT</name>
<evidence type="ECO:0000256" key="8">
    <source>
        <dbReference type="PIRSR" id="PIRSR602081-1"/>
    </source>
</evidence>
<dbReference type="AlphaFoldDB" id="G5JDE4"/>
<dbReference type="GO" id="GO:0009416">
    <property type="term" value="P:response to light stimulus"/>
    <property type="evidence" value="ECO:0007669"/>
    <property type="project" value="TreeGrafter"/>
</dbReference>
<dbReference type="PRINTS" id="PR00147">
    <property type="entry name" value="DNAPHOTLYASE"/>
</dbReference>
<dbReference type="InterPro" id="IPR005101">
    <property type="entry name" value="Cryptochr/Photolyase_FAD-bd"/>
</dbReference>
<evidence type="ECO:0000256" key="3">
    <source>
        <dbReference type="ARBA" id="ARBA00014046"/>
    </source>
</evidence>
<accession>G5JDE4</accession>
<dbReference type="FunFam" id="1.10.579.10:FF:000003">
    <property type="entry name" value="Deoxyribodipyrimidine photo-lyase"/>
    <property type="match status" value="1"/>
</dbReference>
<evidence type="ECO:0000256" key="5">
    <source>
        <dbReference type="ARBA" id="ARBA00022827"/>
    </source>
</evidence>
<dbReference type="Proteomes" id="UP000003477">
    <property type="component" value="Unassembled WGS sequence"/>
</dbReference>
<dbReference type="PROSITE" id="PS51645">
    <property type="entry name" value="PHR_CRY_ALPHA_BETA"/>
    <property type="match status" value="1"/>
</dbReference>
<comment type="cofactor">
    <cofactor evidence="8">
        <name>FAD</name>
        <dbReference type="ChEBI" id="CHEBI:57692"/>
    </cofactor>
    <text evidence="8">Binds 1 FAD per subunit.</text>
</comment>
<dbReference type="GO" id="GO:0000719">
    <property type="term" value="P:photoreactive repair"/>
    <property type="evidence" value="ECO:0007669"/>
    <property type="project" value="UniProtKB-ARBA"/>
</dbReference>
<dbReference type="GO" id="GO:0003677">
    <property type="term" value="F:DNA binding"/>
    <property type="evidence" value="ECO:0007669"/>
    <property type="project" value="TreeGrafter"/>
</dbReference>
<dbReference type="InterPro" id="IPR014729">
    <property type="entry name" value="Rossmann-like_a/b/a_fold"/>
</dbReference>
<dbReference type="PROSITE" id="PS00394">
    <property type="entry name" value="DNA_PHOTOLYASES_1_1"/>
    <property type="match status" value="1"/>
</dbReference>
<feature type="binding site" evidence="8">
    <location>
        <begin position="326"/>
        <end position="333"/>
    </location>
    <ligand>
        <name>FAD</name>
        <dbReference type="ChEBI" id="CHEBI:57692"/>
    </ligand>
</feature>
<feature type="domain" description="Photolyase/cryptochrome alpha/beta" evidence="12">
    <location>
        <begin position="45"/>
        <end position="174"/>
    </location>
</feature>
<evidence type="ECO:0000313" key="13">
    <source>
        <dbReference type="EMBL" id="EHJ09791.1"/>
    </source>
</evidence>
<dbReference type="SUPFAM" id="SSF48173">
    <property type="entry name" value="Cryptochrome/photolyase FAD-binding domain"/>
    <property type="match status" value="1"/>
</dbReference>
<dbReference type="GO" id="GO:0071949">
    <property type="term" value="F:FAD binding"/>
    <property type="evidence" value="ECO:0007669"/>
    <property type="project" value="TreeGrafter"/>
</dbReference>
<keyword evidence="6 10" id="KW-0157">Chromophore</keyword>
<organism evidence="13 14">
    <name type="scientific">Crocosphaera watsonii WH 0003</name>
    <dbReference type="NCBI Taxonomy" id="423471"/>
    <lineage>
        <taxon>Bacteria</taxon>
        <taxon>Bacillati</taxon>
        <taxon>Cyanobacteriota</taxon>
        <taxon>Cyanophyceae</taxon>
        <taxon>Oscillatoriophycideae</taxon>
        <taxon>Chroococcales</taxon>
        <taxon>Aphanothecaceae</taxon>
        <taxon>Crocosphaera</taxon>
    </lineage>
</organism>
<gene>
    <name evidence="13" type="ORF">CWATWH0003_5438</name>
</gene>
<sequence>MQDISRRVGNVSTDFKIVNSWVVILPTLLIVNCTLLNYNLSSMTNSVIFWHRRDLRVSDNIGLSKAYQHSSKLVGLFCLDTDILNQDNVAPARITYMLGCLQDLRESYQQLGGQLLIFQGNPTQIIPQVADALKVDCVFWNNDVEPYSKKRDNQVIEALQERGIHSQTYWDQLLHAPGDILTKSNNAPYKVYTPFWRSWLKEEKANIAQALGKLESLSEEEINTVKNLGIIDLPTAKDLGYSWDAPLILEPGETAAKEQLNYFCDSLIYNYQEQRNYPGINGTSTLSPAFKFGVIGIREVWQATLSAYENTYSDEARENIQTWQQEIAWREFYQHCMYFFPELATGPYRQEFKDFSWDNNEQHFQAWCEGKTGYPIVDAAMRQLNETGWMHNRCRMIVASFLTKDLIINWQWGEKYFMQKLIDGDLSANNGGWQWSASSGMDPKPLRIFNPASQAQKYDPDGEYIRLWVPEISSLDTEYLVTGKIPPLEAHSCGYLQPIVDHKQQQREFKERYKQIKN</sequence>
<evidence type="ECO:0000256" key="2">
    <source>
        <dbReference type="ARBA" id="ARBA00013149"/>
    </source>
</evidence>
<dbReference type="Pfam" id="PF00875">
    <property type="entry name" value="DNA_photolyase"/>
    <property type="match status" value="1"/>
</dbReference>
<feature type="site" description="Electron transfer via tryptophanyl radical" evidence="9">
    <location>
        <position position="410"/>
    </location>
</feature>
<dbReference type="PATRIC" id="fig|423471.3.peg.5077"/>
<dbReference type="PANTHER" id="PTHR11455:SF9">
    <property type="entry name" value="CRYPTOCHROME CIRCADIAN CLOCK 5 ISOFORM X1"/>
    <property type="match status" value="1"/>
</dbReference>
<dbReference type="InterPro" id="IPR002081">
    <property type="entry name" value="Cryptochrome/DNA_photolyase_1"/>
</dbReference>
<feature type="site" description="Electron transfer via tryptophanyl radical" evidence="9">
    <location>
        <position position="433"/>
    </location>
</feature>
<dbReference type="Gene3D" id="3.40.50.620">
    <property type="entry name" value="HUPs"/>
    <property type="match status" value="1"/>
</dbReference>
<feature type="transmembrane region" description="Helical" evidence="11">
    <location>
        <begin position="21"/>
        <end position="40"/>
    </location>
</feature>
<evidence type="ECO:0000256" key="1">
    <source>
        <dbReference type="ARBA" id="ARBA00001932"/>
    </source>
</evidence>
<dbReference type="InterPro" id="IPR018394">
    <property type="entry name" value="DNA_photolyase_1_CS_C"/>
</dbReference>
<reference evidence="13 14" key="1">
    <citation type="journal article" date="2011" name="Front. Microbiol.">
        <title>Two Strains of Crocosphaera watsonii with Highly Conserved Genomes are Distinguished by Strain-Specific Features.</title>
        <authorList>
            <person name="Bench S.R."/>
            <person name="Ilikchyan I.N."/>
            <person name="Tripp H.J."/>
            <person name="Zehr J.P."/>
        </authorList>
    </citation>
    <scope>NUCLEOTIDE SEQUENCE [LARGE SCALE GENOMIC DNA]</scope>
    <source>
        <strain evidence="13 14">WH 0003</strain>
    </source>
</reference>